<dbReference type="Pfam" id="PF00240">
    <property type="entry name" value="ubiquitin"/>
    <property type="match status" value="1"/>
</dbReference>
<dbReference type="Gene3D" id="3.10.20.90">
    <property type="entry name" value="Phosphatidylinositol 3-kinase Catalytic Subunit, Chain A, domain 1"/>
    <property type="match status" value="2"/>
</dbReference>
<gene>
    <name evidence="3" type="primary">LOC102808209</name>
</gene>
<dbReference type="SUPFAM" id="SSF54236">
    <property type="entry name" value="Ubiquitin-like"/>
    <property type="match status" value="2"/>
</dbReference>
<dbReference type="InterPro" id="IPR050158">
    <property type="entry name" value="Ubiquitin_ubiquitin-like"/>
</dbReference>
<organism evidence="2 3">
    <name type="scientific">Saccoglossus kowalevskii</name>
    <name type="common">Acorn worm</name>
    <dbReference type="NCBI Taxonomy" id="10224"/>
    <lineage>
        <taxon>Eukaryota</taxon>
        <taxon>Metazoa</taxon>
        <taxon>Hemichordata</taxon>
        <taxon>Enteropneusta</taxon>
        <taxon>Harrimaniidae</taxon>
        <taxon>Saccoglossus</taxon>
    </lineage>
</organism>
<dbReference type="Proteomes" id="UP000694865">
    <property type="component" value="Unplaced"/>
</dbReference>
<evidence type="ECO:0000313" key="2">
    <source>
        <dbReference type="Proteomes" id="UP000694865"/>
    </source>
</evidence>
<accession>A0ABM0M3Y5</accession>
<name>A0ABM0M3Y5_SACKO</name>
<dbReference type="InterPro" id="IPR019954">
    <property type="entry name" value="Ubiquitin_CS"/>
</dbReference>
<dbReference type="SMART" id="SM00213">
    <property type="entry name" value="UBQ"/>
    <property type="match status" value="2"/>
</dbReference>
<dbReference type="PROSITE" id="PS50053">
    <property type="entry name" value="UBIQUITIN_2"/>
    <property type="match status" value="1"/>
</dbReference>
<dbReference type="CDD" id="cd17039">
    <property type="entry name" value="Ubl_ubiquitin_like"/>
    <property type="match status" value="1"/>
</dbReference>
<dbReference type="InterPro" id="IPR029071">
    <property type="entry name" value="Ubiquitin-like_domsf"/>
</dbReference>
<dbReference type="InterPro" id="IPR019956">
    <property type="entry name" value="Ubiquitin_dom"/>
</dbReference>
<protein>
    <submittedName>
        <fullName evidence="3">Polyubiquitin-like</fullName>
    </submittedName>
</protein>
<dbReference type="GeneID" id="102808209"/>
<dbReference type="RefSeq" id="XP_006814726.1">
    <property type="nucleotide sequence ID" value="XM_006814663.1"/>
</dbReference>
<evidence type="ECO:0000313" key="3">
    <source>
        <dbReference type="RefSeq" id="XP_006814726.1"/>
    </source>
</evidence>
<evidence type="ECO:0000259" key="1">
    <source>
        <dbReference type="PROSITE" id="PS50053"/>
    </source>
</evidence>
<dbReference type="PANTHER" id="PTHR10666">
    <property type="entry name" value="UBIQUITIN"/>
    <property type="match status" value="1"/>
</dbReference>
<sequence length="165" mass="18453">MRVFIIRLGKTITIDCDQLTTIANLKDMAGVPGNCHLVYGSEFLTSYNCLMDYEIEDGSTISVAEPLRGGGWNVWVEILTGNSKTQYGCDMSTTIGNLKAMIQKKEGIPPVQQCLMYAGKQLADEQILYDLQPPSENFTLVLHIIKDRQYPTHKKQQNIDCCAIC</sequence>
<feature type="domain" description="Ubiquitin-like" evidence="1">
    <location>
        <begin position="72"/>
        <end position="131"/>
    </location>
</feature>
<reference evidence="3" key="1">
    <citation type="submission" date="2025-08" db="UniProtKB">
        <authorList>
            <consortium name="RefSeq"/>
        </authorList>
    </citation>
    <scope>IDENTIFICATION</scope>
    <source>
        <tissue evidence="3">Testes</tissue>
    </source>
</reference>
<dbReference type="PROSITE" id="PS00299">
    <property type="entry name" value="UBIQUITIN_1"/>
    <property type="match status" value="1"/>
</dbReference>
<proteinExistence type="predicted"/>
<keyword evidence="2" id="KW-1185">Reference proteome</keyword>
<dbReference type="PRINTS" id="PR00348">
    <property type="entry name" value="UBIQUITIN"/>
</dbReference>
<dbReference type="InterPro" id="IPR000626">
    <property type="entry name" value="Ubiquitin-like_dom"/>
</dbReference>